<dbReference type="EMBL" id="CAAALY010276295">
    <property type="protein sequence ID" value="VEL42742.1"/>
    <property type="molecule type" value="Genomic_DNA"/>
</dbReference>
<proteinExistence type="predicted"/>
<comment type="caution">
    <text evidence="1">The sequence shown here is derived from an EMBL/GenBank/DDBJ whole genome shotgun (WGS) entry which is preliminary data.</text>
</comment>
<name>A0A448XR02_9PLAT</name>
<gene>
    <name evidence="1" type="ORF">PXEA_LOCUS36182</name>
</gene>
<organism evidence="1 2">
    <name type="scientific">Protopolystoma xenopodis</name>
    <dbReference type="NCBI Taxonomy" id="117903"/>
    <lineage>
        <taxon>Eukaryota</taxon>
        <taxon>Metazoa</taxon>
        <taxon>Spiralia</taxon>
        <taxon>Lophotrochozoa</taxon>
        <taxon>Platyhelminthes</taxon>
        <taxon>Monogenea</taxon>
        <taxon>Polyopisthocotylea</taxon>
        <taxon>Polystomatidea</taxon>
        <taxon>Polystomatidae</taxon>
        <taxon>Protopolystoma</taxon>
    </lineage>
</organism>
<protein>
    <submittedName>
        <fullName evidence="1">Uncharacterized protein</fullName>
    </submittedName>
</protein>
<dbReference type="AlphaFoldDB" id="A0A448XR02"/>
<reference evidence="1" key="1">
    <citation type="submission" date="2018-11" db="EMBL/GenBank/DDBJ databases">
        <authorList>
            <consortium name="Pathogen Informatics"/>
        </authorList>
    </citation>
    <scope>NUCLEOTIDE SEQUENCE</scope>
</reference>
<keyword evidence="2" id="KW-1185">Reference proteome</keyword>
<accession>A0A448XR02</accession>
<evidence type="ECO:0000313" key="1">
    <source>
        <dbReference type="EMBL" id="VEL42742.1"/>
    </source>
</evidence>
<sequence>MLTCLDDVRHMTDKSSASIHRNRRKLIRKQPQQECFSKANRQLVKRNPPSSSGATDLRISSPNTFTRNGVTTVAIVTLDANYFARKHRLMTKWIGAIELIFSRSVSHVSFHAISSGPGINQQASQGHTHPEGCLCRRGGGGGGERVQVSIFTCLTHWAVVHLPTSSIPKRLEQ</sequence>
<evidence type="ECO:0000313" key="2">
    <source>
        <dbReference type="Proteomes" id="UP000784294"/>
    </source>
</evidence>
<dbReference type="Proteomes" id="UP000784294">
    <property type="component" value="Unassembled WGS sequence"/>
</dbReference>